<keyword evidence="3" id="KW-0808">Transferase</keyword>
<organism evidence="8">
    <name type="scientific">Ananas comosus var. bracteatus</name>
    <name type="common">red pineapple</name>
    <dbReference type="NCBI Taxonomy" id="296719"/>
    <lineage>
        <taxon>Eukaryota</taxon>
        <taxon>Viridiplantae</taxon>
        <taxon>Streptophyta</taxon>
        <taxon>Embryophyta</taxon>
        <taxon>Tracheophyta</taxon>
        <taxon>Spermatophyta</taxon>
        <taxon>Magnoliopsida</taxon>
        <taxon>Liliopsida</taxon>
        <taxon>Poales</taxon>
        <taxon>Bromeliaceae</taxon>
        <taxon>Bromelioideae</taxon>
        <taxon>Ananas</taxon>
    </lineage>
</organism>
<evidence type="ECO:0000256" key="1">
    <source>
        <dbReference type="ARBA" id="ARBA00004606"/>
    </source>
</evidence>
<dbReference type="Pfam" id="PF02485">
    <property type="entry name" value="Branch"/>
    <property type="match status" value="1"/>
</dbReference>
<gene>
    <name evidence="8" type="ORF">CB5_LOCUS13609</name>
</gene>
<proteinExistence type="predicted"/>
<evidence type="ECO:0000256" key="2">
    <source>
        <dbReference type="ARBA" id="ARBA00022676"/>
    </source>
</evidence>
<evidence type="ECO:0000256" key="7">
    <source>
        <dbReference type="SAM" id="SignalP"/>
    </source>
</evidence>
<feature type="compositionally biased region" description="Basic residues" evidence="6">
    <location>
        <begin position="85"/>
        <end position="100"/>
    </location>
</feature>
<reference evidence="8" key="1">
    <citation type="submission" date="2020-07" db="EMBL/GenBank/DDBJ databases">
        <authorList>
            <person name="Lin J."/>
        </authorList>
    </citation>
    <scope>NUCLEOTIDE SEQUENCE</scope>
</reference>
<evidence type="ECO:0008006" key="9">
    <source>
        <dbReference type="Google" id="ProtNLM"/>
    </source>
</evidence>
<accession>A0A6V7PID3</accession>
<evidence type="ECO:0000256" key="3">
    <source>
        <dbReference type="ARBA" id="ARBA00022679"/>
    </source>
</evidence>
<evidence type="ECO:0000256" key="4">
    <source>
        <dbReference type="ARBA" id="ARBA00023136"/>
    </source>
</evidence>
<evidence type="ECO:0000256" key="5">
    <source>
        <dbReference type="ARBA" id="ARBA00023180"/>
    </source>
</evidence>
<sequence length="298" mass="31909">MVRELLEVVLALLSSGLAAADLRWSTRPRRPRAATSGEAAKLGASSATTAALLCRSRSFSSTNAVAPPTLAAAAAEAVGGSGHPWGRRRRRPQGWRRLRPRGRDREEGGHGRRGDLRRWQRRDEGAEGEGALGEEGGGGGVGVAEERGGGEEVNAPPPFLSSFSSSAAAASALFVEPKLRPLPLSPLPASPRLAYLISGFSGDGGALLRALLALYHPRNRYVVHLDLDSPAAERDALRDRLAFHPVLAARRNVKMIFKANLVTYRGPTMVANTLHAAAVLLRDTLDWDWFINLSIILG</sequence>
<dbReference type="PANTHER" id="PTHR45719:SF3">
    <property type="entry name" value="BETA-GLUCURONOSYLTRANSFERASE GLCAT14A"/>
    <property type="match status" value="1"/>
</dbReference>
<keyword evidence="5" id="KW-0325">Glycoprotein</keyword>
<dbReference type="InterPro" id="IPR003406">
    <property type="entry name" value="Glyco_trans_14"/>
</dbReference>
<evidence type="ECO:0000256" key="6">
    <source>
        <dbReference type="SAM" id="MobiDB-lite"/>
    </source>
</evidence>
<dbReference type="InterPro" id="IPR044610">
    <property type="entry name" value="GLCAT14A/B/C"/>
</dbReference>
<name>A0A6V7PID3_ANACO</name>
<dbReference type="EMBL" id="LR862148">
    <property type="protein sequence ID" value="CAD1830398.1"/>
    <property type="molecule type" value="Genomic_DNA"/>
</dbReference>
<feature type="region of interest" description="Disordered" evidence="6">
    <location>
        <begin position="27"/>
        <end position="46"/>
    </location>
</feature>
<feature type="chain" id="PRO_5027618957" description="Beta-glucuronosyltransferase GlcAT14B" evidence="7">
    <location>
        <begin position="21"/>
        <end position="298"/>
    </location>
</feature>
<dbReference type="GO" id="GO:0016020">
    <property type="term" value="C:membrane"/>
    <property type="evidence" value="ECO:0007669"/>
    <property type="project" value="UniProtKB-SubCell"/>
</dbReference>
<keyword evidence="7" id="KW-0732">Signal</keyword>
<dbReference type="AlphaFoldDB" id="A0A6V7PID3"/>
<feature type="compositionally biased region" description="Gly residues" evidence="6">
    <location>
        <begin position="128"/>
        <end position="142"/>
    </location>
</feature>
<evidence type="ECO:0000313" key="8">
    <source>
        <dbReference type="EMBL" id="CAD1830398.1"/>
    </source>
</evidence>
<feature type="signal peptide" evidence="7">
    <location>
        <begin position="1"/>
        <end position="20"/>
    </location>
</feature>
<keyword evidence="2" id="KW-0328">Glycosyltransferase</keyword>
<feature type="compositionally biased region" description="Basic and acidic residues" evidence="6">
    <location>
        <begin position="101"/>
        <end position="125"/>
    </location>
</feature>
<dbReference type="PANTHER" id="PTHR45719">
    <property type="entry name" value="GLYCOSYLTRANSFERASE"/>
    <property type="match status" value="1"/>
</dbReference>
<feature type="region of interest" description="Disordered" evidence="6">
    <location>
        <begin position="76"/>
        <end position="157"/>
    </location>
</feature>
<protein>
    <recommendedName>
        <fullName evidence="9">Beta-glucuronosyltransferase GlcAT14B</fullName>
    </recommendedName>
</protein>
<keyword evidence="4" id="KW-0472">Membrane</keyword>
<dbReference type="GO" id="GO:0015020">
    <property type="term" value="F:glucuronosyltransferase activity"/>
    <property type="evidence" value="ECO:0007669"/>
    <property type="project" value="InterPro"/>
</dbReference>
<comment type="subcellular location">
    <subcellularLocation>
        <location evidence="1">Membrane</location>
        <topology evidence="1">Single-pass type II membrane protein</topology>
    </subcellularLocation>
</comment>